<dbReference type="InterPro" id="IPR032858">
    <property type="entry name" value="CcoP_N"/>
</dbReference>
<evidence type="ECO:0000256" key="15">
    <source>
        <dbReference type="ARBA" id="ARBA00022989"/>
    </source>
</evidence>
<keyword evidence="11 21" id="KW-0479">Metal-binding</keyword>
<keyword evidence="18" id="KW-0406">Ion transport</keyword>
<evidence type="ECO:0000256" key="3">
    <source>
        <dbReference type="ARBA" id="ARBA00004673"/>
    </source>
</evidence>
<keyword evidence="13" id="KW-0375">Hydrogen ion transport</keyword>
<dbReference type="RefSeq" id="WP_201503894.1">
    <property type="nucleotide sequence ID" value="NZ_BAAAFR010000001.1"/>
</dbReference>
<keyword evidence="7" id="KW-0997">Cell inner membrane</keyword>
<evidence type="ECO:0000256" key="14">
    <source>
        <dbReference type="ARBA" id="ARBA00022982"/>
    </source>
</evidence>
<evidence type="ECO:0000256" key="6">
    <source>
        <dbReference type="ARBA" id="ARBA00022475"/>
    </source>
</evidence>
<evidence type="ECO:0000256" key="23">
    <source>
        <dbReference type="SAM" id="Phobius"/>
    </source>
</evidence>
<evidence type="ECO:0000256" key="20">
    <source>
        <dbReference type="ARBA" id="ARBA00029635"/>
    </source>
</evidence>
<dbReference type="NCBIfam" id="TIGR00782">
    <property type="entry name" value="ccoP"/>
    <property type="match status" value="1"/>
</dbReference>
<comment type="caution">
    <text evidence="25">The sequence shown here is derived from an EMBL/GenBank/DDBJ whole genome shotgun (WGS) entry which is preliminary data.</text>
</comment>
<evidence type="ECO:0000256" key="7">
    <source>
        <dbReference type="ARBA" id="ARBA00022519"/>
    </source>
</evidence>
<feature type="domain" description="Cytochrome c" evidence="24">
    <location>
        <begin position="270"/>
        <end position="353"/>
    </location>
</feature>
<dbReference type="InterPro" id="IPR036909">
    <property type="entry name" value="Cyt_c-like_dom_sf"/>
</dbReference>
<proteinExistence type="inferred from homology"/>
<evidence type="ECO:0000256" key="1">
    <source>
        <dbReference type="ARBA" id="ARBA00001926"/>
    </source>
</evidence>
<feature type="region of interest" description="Disordered" evidence="22">
    <location>
        <begin position="361"/>
        <end position="405"/>
    </location>
</feature>
<evidence type="ECO:0000256" key="21">
    <source>
        <dbReference type="PROSITE-ProRule" id="PRU00433"/>
    </source>
</evidence>
<protein>
    <recommendedName>
        <fullName evidence="20">Cytochrome c oxidase subunit III</fullName>
    </recommendedName>
</protein>
<keyword evidence="9" id="KW-0679">Respiratory chain</keyword>
<dbReference type="PROSITE" id="PS51007">
    <property type="entry name" value="CYTC"/>
    <property type="match status" value="2"/>
</dbReference>
<dbReference type="Proteomes" id="UP001501787">
    <property type="component" value="Unassembled WGS sequence"/>
</dbReference>
<dbReference type="Pfam" id="PF13442">
    <property type="entry name" value="Cytochrome_CBB3"/>
    <property type="match status" value="2"/>
</dbReference>
<dbReference type="SUPFAM" id="SSF46626">
    <property type="entry name" value="Cytochrome c"/>
    <property type="match status" value="2"/>
</dbReference>
<evidence type="ECO:0000256" key="13">
    <source>
        <dbReference type="ARBA" id="ARBA00022781"/>
    </source>
</evidence>
<evidence type="ECO:0000256" key="9">
    <source>
        <dbReference type="ARBA" id="ARBA00022660"/>
    </source>
</evidence>
<dbReference type="InterPro" id="IPR050597">
    <property type="entry name" value="Cytochrome_c_Oxidase_Subunit"/>
</dbReference>
<keyword evidence="12" id="KW-0677">Repeat</keyword>
<evidence type="ECO:0000256" key="10">
    <source>
        <dbReference type="ARBA" id="ARBA00022692"/>
    </source>
</evidence>
<dbReference type="InterPro" id="IPR038414">
    <property type="entry name" value="CcoP_N_sf"/>
</dbReference>
<comment type="similarity">
    <text evidence="4">Belongs to the CcoP / FixP family.</text>
</comment>
<dbReference type="InterPro" id="IPR009056">
    <property type="entry name" value="Cyt_c-like_dom"/>
</dbReference>
<keyword evidence="8 21" id="KW-0349">Heme</keyword>
<sequence>MTLFWSSWLSLFSFACWLFIAGVLFFVIKYKPTLKDDGTTGHTYDGIQEYDKPLPKWWVVIFVGSLIWGVAYCIFFPSMFPKSWGGLATVKVDGETVPWTSKNELNSDLESNNQVFTESFEKDILVNADAAGAVGTLDELDKLQTTLRRSDNPPADLQAQIDAKVAELDPYVAKLSQNPNALKVGSRLFLQNCAVCHGSNAKGAPGYPNLTDNDWLYGGEPKNILTTLHNGRVGGMAAWRDQLGEDGVRAVAEYVLSLSGNQNDYQLDKTKVAQGERIFHEPTNCVLCHGPEGKGMITAGAPNLTDNIWLYGGDRETIRETLRYGRAGVMPEWQTKLGNERIMLLAAYVYSLSDKKAVSTPAPAAKAPAATPAANAATADSAAPTEAAASTDTAATEATAEAAAN</sequence>
<keyword evidence="19 23" id="KW-0472">Membrane</keyword>
<evidence type="ECO:0000256" key="17">
    <source>
        <dbReference type="ARBA" id="ARBA00023004"/>
    </source>
</evidence>
<evidence type="ECO:0000256" key="8">
    <source>
        <dbReference type="ARBA" id="ARBA00022617"/>
    </source>
</evidence>
<dbReference type="Pfam" id="PF14715">
    <property type="entry name" value="FixP_N"/>
    <property type="match status" value="1"/>
</dbReference>
<organism evidence="25 26">
    <name type="scientific">Psychrobacter aestuarii</name>
    <dbReference type="NCBI Taxonomy" id="556327"/>
    <lineage>
        <taxon>Bacteria</taxon>
        <taxon>Pseudomonadati</taxon>
        <taxon>Pseudomonadota</taxon>
        <taxon>Gammaproteobacteria</taxon>
        <taxon>Moraxellales</taxon>
        <taxon>Moraxellaceae</taxon>
        <taxon>Psychrobacter</taxon>
    </lineage>
</organism>
<evidence type="ECO:0000256" key="16">
    <source>
        <dbReference type="ARBA" id="ARBA00023002"/>
    </source>
</evidence>
<evidence type="ECO:0000256" key="2">
    <source>
        <dbReference type="ARBA" id="ARBA00004533"/>
    </source>
</evidence>
<evidence type="ECO:0000256" key="12">
    <source>
        <dbReference type="ARBA" id="ARBA00022737"/>
    </source>
</evidence>
<evidence type="ECO:0000256" key="4">
    <source>
        <dbReference type="ARBA" id="ARBA00006113"/>
    </source>
</evidence>
<keyword evidence="16" id="KW-0560">Oxidoreductase</keyword>
<evidence type="ECO:0000313" key="26">
    <source>
        <dbReference type="Proteomes" id="UP001501787"/>
    </source>
</evidence>
<evidence type="ECO:0000259" key="24">
    <source>
        <dbReference type="PROSITE" id="PS51007"/>
    </source>
</evidence>
<comment type="cofactor">
    <cofactor evidence="1">
        <name>heme c</name>
        <dbReference type="ChEBI" id="CHEBI:61717"/>
    </cofactor>
</comment>
<keyword evidence="14" id="KW-0249">Electron transport</keyword>
<keyword evidence="15 23" id="KW-1133">Transmembrane helix</keyword>
<dbReference type="PANTHER" id="PTHR33751:SF1">
    <property type="entry name" value="CBB3-TYPE CYTOCHROME C OXIDASE SUBUNIT FIXP"/>
    <property type="match status" value="1"/>
</dbReference>
<dbReference type="InterPro" id="IPR004678">
    <property type="entry name" value="Cyt_c_oxidase_cbb3_su3"/>
</dbReference>
<keyword evidence="17 21" id="KW-0408">Iron</keyword>
<comment type="subcellular location">
    <subcellularLocation>
        <location evidence="2">Cell inner membrane</location>
    </subcellularLocation>
</comment>
<dbReference type="Gene3D" id="6.10.280.130">
    <property type="match status" value="1"/>
</dbReference>
<keyword evidence="5" id="KW-0813">Transport</keyword>
<name>A0ABP3FCK3_9GAMM</name>
<feature type="transmembrane region" description="Helical" evidence="23">
    <location>
        <begin position="6"/>
        <end position="28"/>
    </location>
</feature>
<dbReference type="Gene3D" id="1.10.760.10">
    <property type="entry name" value="Cytochrome c-like domain"/>
    <property type="match status" value="2"/>
</dbReference>
<evidence type="ECO:0000256" key="18">
    <source>
        <dbReference type="ARBA" id="ARBA00023065"/>
    </source>
</evidence>
<keyword evidence="26" id="KW-1185">Reference proteome</keyword>
<dbReference type="EMBL" id="BAAAFR010000001">
    <property type="protein sequence ID" value="GAA0311503.1"/>
    <property type="molecule type" value="Genomic_DNA"/>
</dbReference>
<accession>A0ABP3FCK3</accession>
<evidence type="ECO:0000256" key="5">
    <source>
        <dbReference type="ARBA" id="ARBA00022448"/>
    </source>
</evidence>
<keyword evidence="6" id="KW-1003">Cell membrane</keyword>
<evidence type="ECO:0000256" key="22">
    <source>
        <dbReference type="SAM" id="MobiDB-lite"/>
    </source>
</evidence>
<dbReference type="PANTHER" id="PTHR33751">
    <property type="entry name" value="CBB3-TYPE CYTOCHROME C OXIDASE SUBUNIT FIXP"/>
    <property type="match status" value="1"/>
</dbReference>
<gene>
    <name evidence="25" type="primary">ccoP</name>
    <name evidence="25" type="ORF">GCM10009129_06030</name>
</gene>
<comment type="pathway">
    <text evidence="3">Energy metabolism; oxidative phosphorylation.</text>
</comment>
<feature type="transmembrane region" description="Helical" evidence="23">
    <location>
        <begin position="57"/>
        <end position="80"/>
    </location>
</feature>
<feature type="domain" description="Cytochrome c" evidence="24">
    <location>
        <begin position="180"/>
        <end position="259"/>
    </location>
</feature>
<evidence type="ECO:0000256" key="11">
    <source>
        <dbReference type="ARBA" id="ARBA00022723"/>
    </source>
</evidence>
<keyword evidence="10 23" id="KW-0812">Transmembrane</keyword>
<evidence type="ECO:0000313" key="25">
    <source>
        <dbReference type="EMBL" id="GAA0311503.1"/>
    </source>
</evidence>
<reference evidence="26" key="1">
    <citation type="journal article" date="2019" name="Int. J. Syst. Evol. Microbiol.">
        <title>The Global Catalogue of Microorganisms (GCM) 10K type strain sequencing project: providing services to taxonomists for standard genome sequencing and annotation.</title>
        <authorList>
            <consortium name="The Broad Institute Genomics Platform"/>
            <consortium name="The Broad Institute Genome Sequencing Center for Infectious Disease"/>
            <person name="Wu L."/>
            <person name="Ma J."/>
        </authorList>
    </citation>
    <scope>NUCLEOTIDE SEQUENCE [LARGE SCALE GENOMIC DNA]</scope>
    <source>
        <strain evidence="26">JCM 16343</strain>
    </source>
</reference>
<evidence type="ECO:0000256" key="19">
    <source>
        <dbReference type="ARBA" id="ARBA00023136"/>
    </source>
</evidence>